<dbReference type="AlphaFoldDB" id="A0A671EYH1"/>
<evidence type="ECO:0000313" key="1">
    <source>
        <dbReference type="Ensembl" id="ENSRFEP00010018340.1"/>
    </source>
</evidence>
<reference evidence="1 2" key="1">
    <citation type="journal article" date="2015" name="Annu Rev Anim Biosci">
        <title>The Genome 10K Project: a way forward.</title>
        <authorList>
            <person name="Koepfli K.P."/>
            <person name="Paten B."/>
            <person name="O'Brien S.J."/>
            <person name="Koepfli K.P."/>
            <person name="Paten B."/>
            <person name="Antunes A."/>
            <person name="Belov K."/>
            <person name="Bustamante C."/>
            <person name="Castoe T.A."/>
            <person name="Clawson H."/>
            <person name="Crawford A.J."/>
            <person name="Diekhans M."/>
            <person name="Distel D."/>
            <person name="Durbin R."/>
            <person name="Earl D."/>
            <person name="Fujita M.K."/>
            <person name="Gamble T."/>
            <person name="Georges A."/>
            <person name="Gemmell N."/>
            <person name="Gilbert M.T."/>
            <person name="Graves J.M."/>
            <person name="Green R.E."/>
            <person name="Hickey G."/>
            <person name="Jarvis E.D."/>
            <person name="Johnson W."/>
            <person name="Komissarov A."/>
            <person name="Korf I."/>
            <person name="Kuhn R."/>
            <person name="Larkin D.M."/>
            <person name="Lewin H."/>
            <person name="Lopez J.V."/>
            <person name="Ma J."/>
            <person name="Marques-Bonet T."/>
            <person name="Miller W."/>
            <person name="Murphy R."/>
            <person name="Pevzner P."/>
            <person name="Shapiro B."/>
            <person name="Steiner C."/>
            <person name="Tamazian G."/>
            <person name="Venkatesh B."/>
            <person name="Wang J."/>
            <person name="Wayne R."/>
            <person name="Wiley E."/>
            <person name="Yang H."/>
            <person name="Zhang G."/>
            <person name="Haussler D."/>
            <person name="Ryder O."/>
            <person name="O'Brien S.J."/>
        </authorList>
    </citation>
    <scope>NUCLEOTIDE SEQUENCE</scope>
</reference>
<protein>
    <submittedName>
        <fullName evidence="1">Uncharacterized protein</fullName>
    </submittedName>
</protein>
<evidence type="ECO:0000313" key="2">
    <source>
        <dbReference type="Proteomes" id="UP000472240"/>
    </source>
</evidence>
<organism evidence="1 2">
    <name type="scientific">Rhinolophus ferrumequinum</name>
    <name type="common">Greater horseshoe bat</name>
    <dbReference type="NCBI Taxonomy" id="59479"/>
    <lineage>
        <taxon>Eukaryota</taxon>
        <taxon>Metazoa</taxon>
        <taxon>Chordata</taxon>
        <taxon>Craniata</taxon>
        <taxon>Vertebrata</taxon>
        <taxon>Euteleostomi</taxon>
        <taxon>Mammalia</taxon>
        <taxon>Eutheria</taxon>
        <taxon>Laurasiatheria</taxon>
        <taxon>Chiroptera</taxon>
        <taxon>Yinpterochiroptera</taxon>
        <taxon>Rhinolophoidea</taxon>
        <taxon>Rhinolophidae</taxon>
        <taxon>Rhinolophinae</taxon>
        <taxon>Rhinolophus</taxon>
    </lineage>
</organism>
<dbReference type="Ensembl" id="ENSRFET00010019992.1">
    <property type="protein sequence ID" value="ENSRFEP00010018340.1"/>
    <property type="gene ID" value="ENSRFEG00010012410.1"/>
</dbReference>
<accession>A0A671EYH1</accession>
<keyword evidence="2" id="KW-1185">Reference proteome</keyword>
<reference evidence="1" key="5">
    <citation type="submission" date="2025-09" db="UniProtKB">
        <authorList>
            <consortium name="Ensembl"/>
        </authorList>
    </citation>
    <scope>IDENTIFICATION</scope>
</reference>
<proteinExistence type="predicted"/>
<dbReference type="InParanoid" id="A0A671EYH1"/>
<reference evidence="1 2" key="2">
    <citation type="journal article" date="2018" name="Annu Rev Anim Biosci">
        <title>Bat Biology, Genomes, and the Bat1K Project: To Generate Chromosome-Level Genomes for All Living Bat Species.</title>
        <authorList>
            <person name="Teeling E.C."/>
            <person name="Vernes S.C."/>
            <person name="Davalos L.M."/>
            <person name="Ray D.A."/>
            <person name="Gilbert M.T.P."/>
            <person name="Myers E."/>
        </authorList>
    </citation>
    <scope>NUCLEOTIDE SEQUENCE</scope>
</reference>
<dbReference type="Proteomes" id="UP000472240">
    <property type="component" value="Chromosome 15"/>
</dbReference>
<reference evidence="2" key="3">
    <citation type="submission" date="2018-12" db="EMBL/GenBank/DDBJ databases">
        <title>G10K-VGP greater horseshoe bat female genome, primary haplotype.</title>
        <authorList>
            <person name="Teeling E."/>
            <person name="Myers G."/>
            <person name="Vernes S."/>
            <person name="Pippel M."/>
            <person name="Winkler S."/>
            <person name="Fedrigo O."/>
            <person name="Rhie A."/>
            <person name="Koren S."/>
            <person name="Phillippy A."/>
            <person name="Lewin H."/>
            <person name="Damas J."/>
            <person name="Howe K."/>
            <person name="Mountcastle J."/>
            <person name="Jarvis E.D."/>
        </authorList>
    </citation>
    <scope>NUCLEOTIDE SEQUENCE [LARGE SCALE GENOMIC DNA]</scope>
</reference>
<sequence length="85" mass="9367">MLCLDLGGSSFSENSSTCTHDLYTFWCNSVCLPNQGSYLACQNIKDLEVFSSMQEVKVDPDKPLEGVRLLALQVNPISLSWSPGH</sequence>
<reference evidence="1" key="4">
    <citation type="submission" date="2025-08" db="UniProtKB">
        <authorList>
            <consortium name="Ensembl"/>
        </authorList>
    </citation>
    <scope>IDENTIFICATION</scope>
</reference>
<name>A0A671EYH1_RHIFE</name>